<keyword evidence="4 6" id="KW-0378">Hydrolase</keyword>
<keyword evidence="10" id="KW-1185">Reference proteome</keyword>
<evidence type="ECO:0000256" key="1">
    <source>
        <dbReference type="ARBA" id="ARBA00000707"/>
    </source>
</evidence>
<feature type="compositionally biased region" description="Polar residues" evidence="7">
    <location>
        <begin position="236"/>
        <end position="265"/>
    </location>
</feature>
<dbReference type="InterPro" id="IPR028889">
    <property type="entry name" value="USP"/>
</dbReference>
<comment type="similarity">
    <text evidence="6">Belongs to the peptidase C19 family.</text>
</comment>
<dbReference type="GO" id="GO:0004843">
    <property type="term" value="F:cysteine-type deubiquitinase activity"/>
    <property type="evidence" value="ECO:0007669"/>
    <property type="project" value="UniProtKB-UniRule"/>
</dbReference>
<dbReference type="VEuPathDB" id="FungiDB:AB675_4800"/>
<feature type="region of interest" description="Disordered" evidence="7">
    <location>
        <begin position="178"/>
        <end position="266"/>
    </location>
</feature>
<dbReference type="RefSeq" id="XP_017995610.1">
    <property type="nucleotide sequence ID" value="XM_018144965.1"/>
</dbReference>
<dbReference type="PROSITE" id="PS00973">
    <property type="entry name" value="USP_2"/>
    <property type="match status" value="1"/>
</dbReference>
<evidence type="ECO:0000313" key="10">
    <source>
        <dbReference type="Proteomes" id="UP000038010"/>
    </source>
</evidence>
<dbReference type="PANTHER" id="PTHR43982">
    <property type="entry name" value="UBIQUITIN CARBOXYL-TERMINAL HYDROLASE"/>
    <property type="match status" value="1"/>
</dbReference>
<evidence type="ECO:0000256" key="7">
    <source>
        <dbReference type="SAM" id="MobiDB-lite"/>
    </source>
</evidence>
<dbReference type="GO" id="GO:0061136">
    <property type="term" value="P:regulation of proteasomal protein catabolic process"/>
    <property type="evidence" value="ECO:0007669"/>
    <property type="project" value="TreeGrafter"/>
</dbReference>
<organism evidence="9 10">
    <name type="scientific">Cyphellophora attinorum</name>
    <dbReference type="NCBI Taxonomy" id="1664694"/>
    <lineage>
        <taxon>Eukaryota</taxon>
        <taxon>Fungi</taxon>
        <taxon>Dikarya</taxon>
        <taxon>Ascomycota</taxon>
        <taxon>Pezizomycotina</taxon>
        <taxon>Eurotiomycetes</taxon>
        <taxon>Chaetothyriomycetidae</taxon>
        <taxon>Chaetothyriales</taxon>
        <taxon>Cyphellophoraceae</taxon>
        <taxon>Cyphellophora</taxon>
    </lineage>
</organism>
<feature type="compositionally biased region" description="Polar residues" evidence="7">
    <location>
        <begin position="775"/>
        <end position="790"/>
    </location>
</feature>
<keyword evidence="5 6" id="KW-0788">Thiol protease</keyword>
<feature type="region of interest" description="Disordered" evidence="7">
    <location>
        <begin position="278"/>
        <end position="355"/>
    </location>
</feature>
<dbReference type="PROSITE" id="PS00972">
    <property type="entry name" value="USP_1"/>
    <property type="match status" value="1"/>
</dbReference>
<dbReference type="AlphaFoldDB" id="A0A0N1H3U7"/>
<dbReference type="GO" id="GO:0043161">
    <property type="term" value="P:proteasome-mediated ubiquitin-dependent protein catabolic process"/>
    <property type="evidence" value="ECO:0007669"/>
    <property type="project" value="InterPro"/>
</dbReference>
<dbReference type="OrthoDB" id="2420415at2759"/>
<proteinExistence type="inferred from homology"/>
<dbReference type="STRING" id="1664694.A0A0N1H3U7"/>
<dbReference type="InterPro" id="IPR018200">
    <property type="entry name" value="USP_CS"/>
</dbReference>
<name>A0A0N1H3U7_9EURO</name>
<evidence type="ECO:0000313" key="9">
    <source>
        <dbReference type="EMBL" id="KPI35647.1"/>
    </source>
</evidence>
<dbReference type="Pfam" id="PF00443">
    <property type="entry name" value="UCH"/>
    <property type="match status" value="2"/>
</dbReference>
<dbReference type="InterPro" id="IPR044635">
    <property type="entry name" value="UBP14-like"/>
</dbReference>
<dbReference type="GO" id="GO:0070628">
    <property type="term" value="F:proteasome binding"/>
    <property type="evidence" value="ECO:0007669"/>
    <property type="project" value="TreeGrafter"/>
</dbReference>
<evidence type="ECO:0000259" key="8">
    <source>
        <dbReference type="PROSITE" id="PS50235"/>
    </source>
</evidence>
<dbReference type="PROSITE" id="PS50235">
    <property type="entry name" value="USP_3"/>
    <property type="match status" value="1"/>
</dbReference>
<gene>
    <name evidence="9" type="ORF">AB675_4800</name>
</gene>
<keyword evidence="2 6" id="KW-0645">Protease</keyword>
<dbReference type="Gene3D" id="3.90.70.10">
    <property type="entry name" value="Cysteine proteinases"/>
    <property type="match status" value="2"/>
</dbReference>
<feature type="region of interest" description="Disordered" evidence="7">
    <location>
        <begin position="753"/>
        <end position="790"/>
    </location>
</feature>
<evidence type="ECO:0000256" key="6">
    <source>
        <dbReference type="RuleBase" id="RU366025"/>
    </source>
</evidence>
<feature type="compositionally biased region" description="Polar residues" evidence="7">
    <location>
        <begin position="279"/>
        <end position="293"/>
    </location>
</feature>
<accession>A0A0N1H3U7</accession>
<dbReference type="Pfam" id="PF13446">
    <property type="entry name" value="RPT"/>
    <property type="match status" value="1"/>
</dbReference>
<dbReference type="SUPFAM" id="SSF54001">
    <property type="entry name" value="Cysteine proteinases"/>
    <property type="match status" value="1"/>
</dbReference>
<evidence type="ECO:0000256" key="2">
    <source>
        <dbReference type="ARBA" id="ARBA00022670"/>
    </source>
</evidence>
<dbReference type="Proteomes" id="UP000038010">
    <property type="component" value="Unassembled WGS sequence"/>
</dbReference>
<feature type="compositionally biased region" description="Basic and acidic residues" evidence="7">
    <location>
        <begin position="178"/>
        <end position="193"/>
    </location>
</feature>
<sequence>MDAAEGYKALSIDDRQIDDESVLAAFIAATADASEQDEFWRKCLEAIALERDSATLKEYLQGITSSTNDDLGSSTQPVGLENIGNTCYLNSLLQFLFTLVELRQIVLDFDQYKMEVTEENVNKKQVGQRKISKREVQAAQEFVITLGKLFQGMIQTPKSTIRPEKELARLTLETEKAKEALRRRSTIKTDRPDLSNLVTPPVPALNASEESSAVPREEREGAPPPKMPEASDVSMGDSTLSDIVQTPPSSNSSEATLVSRPTTPDSFVVEPESIEKQSELLNNKENFSPTKTDISPKHGDVEMVHPEPLRPQSPSKVNAQAGDLAQHEENVQEPMQFAPPPGKPPPVPPRRPLEPKTDTLEEYARQQDVNEVLGHCLFQFSYAIQGTGTEASGEQKDKVHDMFFGQYARHTVRENEQKESVVVEPFNAALARISHKPKDVYEALEYEYDLAEREGASKEYTSITRLPPVFSILLSRLVWDKDAQRAVKLDDHVELPETIFLDRFLEAEPDSDLMQRRRRAWSMKEELILLKQRRSHLEEKVANGRDIPTVFTEARAAIECLQSNLDFVGPEDNLEEFASNLGTTATLLGAIGEDLAAESSAVNDRIQHLEQQLKELYVDMRKHPYRLHAVFFHRGLATSGHYWVYIYDHKQERWLKYNDERVDVVGNLQEIFAKTAGGSPTAPYFLVYIDATKLDLVETVKRDIVHDEVDTAGAALTEIEGWRMEDVQQHGQPQSQIQALPPPAIGQEMVQINGAGSSTNWRNADPRDLPESATWDDSQLTRNKPVNWSQ</sequence>
<comment type="caution">
    <text evidence="9">The sequence shown here is derived from an EMBL/GenBank/DDBJ whole genome shotgun (WGS) entry which is preliminary data.</text>
</comment>
<comment type="catalytic activity">
    <reaction evidence="1 6">
        <text>Thiol-dependent hydrolysis of ester, thioester, amide, peptide and isopeptide bonds formed by the C-terminal Gly of ubiquitin (a 76-residue protein attached to proteins as an intracellular targeting signal).</text>
        <dbReference type="EC" id="3.4.19.12"/>
    </reaction>
</comment>
<protein>
    <recommendedName>
        <fullName evidence="6">Ubiquitin carboxyl-terminal hydrolase</fullName>
        <ecNumber evidence="6">3.4.19.12</ecNumber>
    </recommendedName>
</protein>
<dbReference type="EMBL" id="LFJN01000038">
    <property type="protein sequence ID" value="KPI35647.1"/>
    <property type="molecule type" value="Genomic_DNA"/>
</dbReference>
<dbReference type="EC" id="3.4.19.12" evidence="6"/>
<dbReference type="InterPro" id="IPR001394">
    <property type="entry name" value="Peptidase_C19_UCH"/>
</dbReference>
<dbReference type="GeneID" id="28736845"/>
<dbReference type="InterPro" id="IPR025305">
    <property type="entry name" value="UCH_repeat_domain"/>
</dbReference>
<feature type="compositionally biased region" description="Pro residues" evidence="7">
    <location>
        <begin position="337"/>
        <end position="350"/>
    </location>
</feature>
<dbReference type="GO" id="GO:0016579">
    <property type="term" value="P:protein deubiquitination"/>
    <property type="evidence" value="ECO:0007669"/>
    <property type="project" value="InterPro"/>
</dbReference>
<evidence type="ECO:0000256" key="3">
    <source>
        <dbReference type="ARBA" id="ARBA00022786"/>
    </source>
</evidence>
<reference evidence="9 10" key="1">
    <citation type="submission" date="2015-06" db="EMBL/GenBank/DDBJ databases">
        <title>Draft genome of the ant-associated black yeast Phialophora attae CBS 131958.</title>
        <authorList>
            <person name="Moreno L.F."/>
            <person name="Stielow B.J."/>
            <person name="de Hoog S."/>
            <person name="Vicente V.A."/>
            <person name="Weiss V.A."/>
            <person name="de Vries M."/>
            <person name="Cruz L.M."/>
            <person name="Souza E.M."/>
        </authorList>
    </citation>
    <scope>NUCLEOTIDE SEQUENCE [LARGE SCALE GENOMIC DNA]</scope>
    <source>
        <strain evidence="9 10">CBS 131958</strain>
    </source>
</reference>
<evidence type="ECO:0000256" key="5">
    <source>
        <dbReference type="ARBA" id="ARBA00022807"/>
    </source>
</evidence>
<feature type="domain" description="USP" evidence="8">
    <location>
        <begin position="78"/>
        <end position="691"/>
    </location>
</feature>
<feature type="compositionally biased region" description="Basic and acidic residues" evidence="7">
    <location>
        <begin position="294"/>
        <end position="308"/>
    </location>
</feature>
<dbReference type="PANTHER" id="PTHR43982:SF6">
    <property type="entry name" value="UBIQUITIN CARBOXYL-TERMINAL HYDROLASE 2-RELATED"/>
    <property type="match status" value="1"/>
</dbReference>
<keyword evidence="3 6" id="KW-0833">Ubl conjugation pathway</keyword>
<evidence type="ECO:0000256" key="4">
    <source>
        <dbReference type="ARBA" id="ARBA00022801"/>
    </source>
</evidence>
<dbReference type="InterPro" id="IPR038765">
    <property type="entry name" value="Papain-like_cys_pep_sf"/>
</dbReference>